<evidence type="ECO:0000313" key="2">
    <source>
        <dbReference type="EMBL" id="KAF5726652.1"/>
    </source>
</evidence>
<evidence type="ECO:0008006" key="4">
    <source>
        <dbReference type="Google" id="ProtNLM"/>
    </source>
</evidence>
<feature type="compositionally biased region" description="Polar residues" evidence="1">
    <location>
        <begin position="187"/>
        <end position="196"/>
    </location>
</feature>
<feature type="region of interest" description="Disordered" evidence="1">
    <location>
        <begin position="248"/>
        <end position="282"/>
    </location>
</feature>
<dbReference type="EMBL" id="JAAARO010000022">
    <property type="protein sequence ID" value="KAF5726652.1"/>
    <property type="molecule type" value="Genomic_DNA"/>
</dbReference>
<reference evidence="2 3" key="1">
    <citation type="journal article" date="2020" name="Nat. Commun.">
        <title>Genome of Tripterygium wilfordii and identification of cytochrome P450 involved in triptolide biosynthesis.</title>
        <authorList>
            <person name="Tu L."/>
            <person name="Su P."/>
            <person name="Zhang Z."/>
            <person name="Gao L."/>
            <person name="Wang J."/>
            <person name="Hu T."/>
            <person name="Zhou J."/>
            <person name="Zhang Y."/>
            <person name="Zhao Y."/>
            <person name="Liu Y."/>
            <person name="Song Y."/>
            <person name="Tong Y."/>
            <person name="Lu Y."/>
            <person name="Yang J."/>
            <person name="Xu C."/>
            <person name="Jia M."/>
            <person name="Peters R.J."/>
            <person name="Huang L."/>
            <person name="Gao W."/>
        </authorList>
    </citation>
    <scope>NUCLEOTIDE SEQUENCE [LARGE SCALE GENOMIC DNA]</scope>
    <source>
        <strain evidence="3">cv. XIE 37</strain>
        <tissue evidence="2">Leaf</tissue>
    </source>
</reference>
<evidence type="ECO:0000313" key="3">
    <source>
        <dbReference type="Proteomes" id="UP000593562"/>
    </source>
</evidence>
<feature type="compositionally biased region" description="Polar residues" evidence="1">
    <location>
        <begin position="271"/>
        <end position="282"/>
    </location>
</feature>
<keyword evidence="3" id="KW-1185">Reference proteome</keyword>
<dbReference type="Gene3D" id="1.20.1270.60">
    <property type="entry name" value="Arfaptin homology (AH) domain/BAR domain"/>
    <property type="match status" value="1"/>
</dbReference>
<feature type="region of interest" description="Disordered" evidence="1">
    <location>
        <begin position="156"/>
        <end position="197"/>
    </location>
</feature>
<protein>
    <recommendedName>
        <fullName evidence="4">Hydroxyproline-rich glycoprotein family protein</fullName>
    </recommendedName>
</protein>
<dbReference type="AlphaFoldDB" id="A0A7J7BXP9"/>
<feature type="compositionally biased region" description="Low complexity" evidence="1">
    <location>
        <begin position="407"/>
        <end position="420"/>
    </location>
</feature>
<organism evidence="2 3">
    <name type="scientific">Tripterygium wilfordii</name>
    <name type="common">Thunder God vine</name>
    <dbReference type="NCBI Taxonomy" id="458696"/>
    <lineage>
        <taxon>Eukaryota</taxon>
        <taxon>Viridiplantae</taxon>
        <taxon>Streptophyta</taxon>
        <taxon>Embryophyta</taxon>
        <taxon>Tracheophyta</taxon>
        <taxon>Spermatophyta</taxon>
        <taxon>Magnoliopsida</taxon>
        <taxon>eudicotyledons</taxon>
        <taxon>Gunneridae</taxon>
        <taxon>Pentapetalae</taxon>
        <taxon>rosids</taxon>
        <taxon>fabids</taxon>
        <taxon>Celastrales</taxon>
        <taxon>Celastraceae</taxon>
        <taxon>Tripterygium</taxon>
    </lineage>
</organism>
<dbReference type="PANTHER" id="PTHR34119:SF1">
    <property type="entry name" value="OS04G0394700 PROTEIN"/>
    <property type="match status" value="1"/>
</dbReference>
<dbReference type="Proteomes" id="UP000593562">
    <property type="component" value="Unassembled WGS sequence"/>
</dbReference>
<feature type="compositionally biased region" description="Polar residues" evidence="1">
    <location>
        <begin position="483"/>
        <end position="504"/>
    </location>
</feature>
<feature type="region of interest" description="Disordered" evidence="1">
    <location>
        <begin position="389"/>
        <end position="449"/>
    </location>
</feature>
<name>A0A7J7BXP9_TRIWF</name>
<gene>
    <name evidence="2" type="ORF">HS088_TW22G00333</name>
</gene>
<comment type="caution">
    <text evidence="2">The sequence shown here is derived from an EMBL/GenBank/DDBJ whole genome shotgun (WGS) entry which is preliminary data.</text>
</comment>
<dbReference type="InParanoid" id="A0A7J7BXP9"/>
<dbReference type="InterPro" id="IPR037488">
    <property type="entry name" value="At2g33490-like"/>
</dbReference>
<evidence type="ECO:0000256" key="1">
    <source>
        <dbReference type="SAM" id="MobiDB-lite"/>
    </source>
</evidence>
<accession>A0A7J7BXP9</accession>
<proteinExistence type="predicted"/>
<dbReference type="CDD" id="cd07307">
    <property type="entry name" value="BAR"/>
    <property type="match status" value="1"/>
</dbReference>
<dbReference type="PANTHER" id="PTHR34119">
    <property type="entry name" value="HYDROXYPROLINE-RICH GLYCOPROTEIN-LIKE"/>
    <property type="match status" value="1"/>
</dbReference>
<feature type="region of interest" description="Disordered" evidence="1">
    <location>
        <begin position="473"/>
        <end position="504"/>
    </location>
</feature>
<sequence>MKTSLRKLRGFALHKHGTLGDPSNDRTDIRTLAQLDELAQASQDMGDMRDCYDSLLSAAAATANSAYEFSESLREMGACLLEKTALNDDEESGKVLLMLGKKQFELQKLVDTYRSHIFQTITVPSESLLNELRTVEEMKRQCDEKRDVYEHMITTYKEKGRSKEDDDDTHDGELSFDYSQHDHQQDDVSTSKNSMELDQEDITFPSVARLETSKDNLNRRYRRSFSYRGEFRPGSLSAPLFFENKSDPSEKMKQMRPSSTHKFNTYVLPTPGNTESSYSTGTGNAVRRTLQASLSGRSNNLWHSSPLVPKKYEEMLGNEKSSQFTLKSAHSVLRESNSNTASSQLPPPLTDGLIISQLDPLAASDSKKAKRQAFSGPLMSKPWPKPVTVEHPQLFSGPLLRKPVPQKPSVSPKVSPSASPTRMSSPKISELHELPRPPSIPTSKSSRPIGLVGHSAPLMPRGQVLPRTNKFVAPNAASPLPTPSQAMTRSFSIPSSSSMGTTMQVPKSVEVLQTADMAEEIASPPLTPISLHVDQIQSGGLEIANQTVQSGRNSRAS</sequence>
<dbReference type="SUPFAM" id="SSF103657">
    <property type="entry name" value="BAR/IMD domain-like"/>
    <property type="match status" value="1"/>
</dbReference>
<dbReference type="InterPro" id="IPR027267">
    <property type="entry name" value="AH/BAR_dom_sf"/>
</dbReference>